<reference evidence="4" key="1">
    <citation type="submission" date="2020-11" db="EMBL/GenBank/DDBJ databases">
        <authorList>
            <person name="Tran Van P."/>
        </authorList>
    </citation>
    <scope>NUCLEOTIDE SEQUENCE</scope>
</reference>
<evidence type="ECO:0000313" key="4">
    <source>
        <dbReference type="EMBL" id="CAD7451841.1"/>
    </source>
</evidence>
<feature type="region of interest" description="Disordered" evidence="2">
    <location>
        <begin position="2913"/>
        <end position="3044"/>
    </location>
</feature>
<feature type="compositionally biased region" description="Basic and acidic residues" evidence="2">
    <location>
        <begin position="1280"/>
        <end position="1303"/>
    </location>
</feature>
<proteinExistence type="predicted"/>
<feature type="compositionally biased region" description="Basic and acidic residues" evidence="2">
    <location>
        <begin position="1340"/>
        <end position="1358"/>
    </location>
</feature>
<feature type="compositionally biased region" description="Basic and acidic residues" evidence="2">
    <location>
        <begin position="1597"/>
        <end position="1606"/>
    </location>
</feature>
<feature type="compositionally biased region" description="Polar residues" evidence="2">
    <location>
        <begin position="2026"/>
        <end position="2036"/>
    </location>
</feature>
<feature type="compositionally biased region" description="Basic and acidic residues" evidence="2">
    <location>
        <begin position="1038"/>
        <end position="1094"/>
    </location>
</feature>
<feature type="compositionally biased region" description="Polar residues" evidence="2">
    <location>
        <begin position="1854"/>
        <end position="1890"/>
    </location>
</feature>
<feature type="compositionally biased region" description="Basic and acidic residues" evidence="2">
    <location>
        <begin position="1412"/>
        <end position="1467"/>
    </location>
</feature>
<gene>
    <name evidence="4" type="ORF">TTEB3V08_LOCUS41</name>
</gene>
<evidence type="ECO:0000256" key="2">
    <source>
        <dbReference type="SAM" id="MobiDB-lite"/>
    </source>
</evidence>
<feature type="compositionally biased region" description="Polar residues" evidence="2">
    <location>
        <begin position="2749"/>
        <end position="2762"/>
    </location>
</feature>
<feature type="compositionally biased region" description="Low complexity" evidence="2">
    <location>
        <begin position="160"/>
        <end position="184"/>
    </location>
</feature>
<protein>
    <recommendedName>
        <fullName evidence="3">BAT2 N-terminal domain-containing protein</fullName>
    </recommendedName>
</protein>
<dbReference type="PANTHER" id="PTHR14038:SF0">
    <property type="entry name" value="LP18708P"/>
    <property type="match status" value="1"/>
</dbReference>
<feature type="compositionally biased region" description="Polar residues" evidence="2">
    <location>
        <begin position="1379"/>
        <end position="1396"/>
    </location>
</feature>
<feature type="compositionally biased region" description="Low complexity" evidence="2">
    <location>
        <begin position="987"/>
        <end position="1000"/>
    </location>
</feature>
<feature type="compositionally biased region" description="Polar residues" evidence="2">
    <location>
        <begin position="1096"/>
        <end position="1109"/>
    </location>
</feature>
<evidence type="ECO:0000259" key="3">
    <source>
        <dbReference type="Pfam" id="PF07001"/>
    </source>
</evidence>
<feature type="region of interest" description="Disordered" evidence="2">
    <location>
        <begin position="2734"/>
        <end position="2776"/>
    </location>
</feature>
<feature type="compositionally biased region" description="Basic and acidic residues" evidence="2">
    <location>
        <begin position="489"/>
        <end position="524"/>
    </location>
</feature>
<feature type="compositionally biased region" description="Basic and acidic residues" evidence="2">
    <location>
        <begin position="1792"/>
        <end position="1813"/>
    </location>
</feature>
<feature type="compositionally biased region" description="Basic and acidic residues" evidence="2">
    <location>
        <begin position="1572"/>
        <end position="1590"/>
    </location>
</feature>
<feature type="region of interest" description="Disordered" evidence="2">
    <location>
        <begin position="483"/>
        <end position="927"/>
    </location>
</feature>
<feature type="domain" description="BAT2 N-terminal" evidence="3">
    <location>
        <begin position="94"/>
        <end position="298"/>
    </location>
</feature>
<organism evidence="4">
    <name type="scientific">Timema tahoe</name>
    <dbReference type="NCBI Taxonomy" id="61484"/>
    <lineage>
        <taxon>Eukaryota</taxon>
        <taxon>Metazoa</taxon>
        <taxon>Ecdysozoa</taxon>
        <taxon>Arthropoda</taxon>
        <taxon>Hexapoda</taxon>
        <taxon>Insecta</taxon>
        <taxon>Pterygota</taxon>
        <taxon>Neoptera</taxon>
        <taxon>Polyneoptera</taxon>
        <taxon>Phasmatodea</taxon>
        <taxon>Timematodea</taxon>
        <taxon>Timematoidea</taxon>
        <taxon>Timematidae</taxon>
        <taxon>Timema</taxon>
    </lineage>
</organism>
<feature type="region of interest" description="Disordered" evidence="2">
    <location>
        <begin position="2228"/>
        <end position="2251"/>
    </location>
</feature>
<feature type="compositionally biased region" description="Basic and acidic residues" evidence="2">
    <location>
        <begin position="722"/>
        <end position="927"/>
    </location>
</feature>
<feature type="region of interest" description="Disordered" evidence="2">
    <location>
        <begin position="1411"/>
        <end position="1916"/>
    </location>
</feature>
<feature type="compositionally biased region" description="Basic and acidic residues" evidence="2">
    <location>
        <begin position="1978"/>
        <end position="1996"/>
    </location>
</feature>
<feature type="compositionally biased region" description="Basic and acidic residues" evidence="2">
    <location>
        <begin position="2988"/>
        <end position="3001"/>
    </location>
</feature>
<feature type="compositionally biased region" description="Polar residues" evidence="2">
    <location>
        <begin position="3002"/>
        <end position="3032"/>
    </location>
</feature>
<feature type="compositionally biased region" description="Polar residues" evidence="2">
    <location>
        <begin position="2156"/>
        <end position="2170"/>
    </location>
</feature>
<feature type="compositionally biased region" description="Basic and acidic residues" evidence="2">
    <location>
        <begin position="1659"/>
        <end position="1687"/>
    </location>
</feature>
<dbReference type="InterPro" id="IPR009738">
    <property type="entry name" value="BAT2_N"/>
</dbReference>
<feature type="region of interest" description="Disordered" evidence="2">
    <location>
        <begin position="2118"/>
        <end position="2174"/>
    </location>
</feature>
<name>A0A7R9I8V7_9NEOP</name>
<feature type="compositionally biased region" description="Low complexity" evidence="2">
    <location>
        <begin position="2767"/>
        <end position="2776"/>
    </location>
</feature>
<feature type="region of interest" description="Disordered" evidence="2">
    <location>
        <begin position="84"/>
        <end position="111"/>
    </location>
</feature>
<feature type="compositionally biased region" description="Basic residues" evidence="2">
    <location>
        <begin position="1506"/>
        <end position="1516"/>
    </location>
</feature>
<feature type="compositionally biased region" description="Low complexity" evidence="2">
    <location>
        <begin position="2134"/>
        <end position="2143"/>
    </location>
</feature>
<feature type="compositionally biased region" description="Basic and acidic residues" evidence="2">
    <location>
        <begin position="1546"/>
        <end position="1563"/>
    </location>
</feature>
<feature type="compositionally biased region" description="Basic and acidic residues" evidence="2">
    <location>
        <begin position="84"/>
        <end position="102"/>
    </location>
</feature>
<feature type="compositionally biased region" description="Polar residues" evidence="2">
    <location>
        <begin position="1525"/>
        <end position="1534"/>
    </location>
</feature>
<feature type="region of interest" description="Disordered" evidence="2">
    <location>
        <begin position="420"/>
        <end position="448"/>
    </location>
</feature>
<feature type="region of interest" description="Disordered" evidence="2">
    <location>
        <begin position="2846"/>
        <end position="2887"/>
    </location>
</feature>
<keyword evidence="1" id="KW-0597">Phosphoprotein</keyword>
<feature type="compositionally biased region" description="Polar residues" evidence="2">
    <location>
        <begin position="2119"/>
        <end position="2133"/>
    </location>
</feature>
<dbReference type="EMBL" id="OE000004">
    <property type="protein sequence ID" value="CAD7451841.1"/>
    <property type="molecule type" value="Genomic_DNA"/>
</dbReference>
<dbReference type="Pfam" id="PF07001">
    <property type="entry name" value="BAT2_N"/>
    <property type="match status" value="1"/>
</dbReference>
<feature type="compositionally biased region" description="Basic and acidic residues" evidence="2">
    <location>
        <begin position="1204"/>
        <end position="1255"/>
    </location>
</feature>
<feature type="compositionally biased region" description="Basic and acidic residues" evidence="2">
    <location>
        <begin position="1118"/>
        <end position="1183"/>
    </location>
</feature>
<feature type="compositionally biased region" description="Basic and acidic residues" evidence="2">
    <location>
        <begin position="610"/>
        <end position="668"/>
    </location>
</feature>
<dbReference type="PANTHER" id="PTHR14038">
    <property type="entry name" value="BAT2 HLA-B-ASSOCIATED TRANSCRIPT 2"/>
    <property type="match status" value="1"/>
</dbReference>
<dbReference type="GO" id="GO:0030154">
    <property type="term" value="P:cell differentiation"/>
    <property type="evidence" value="ECO:0007669"/>
    <property type="project" value="TreeGrafter"/>
</dbReference>
<feature type="region of interest" description="Disordered" evidence="2">
    <location>
        <begin position="981"/>
        <end position="1187"/>
    </location>
</feature>
<feature type="compositionally biased region" description="Low complexity" evidence="2">
    <location>
        <begin position="2867"/>
        <end position="2883"/>
    </location>
</feature>
<sequence>MDILDATCSNLGISSFSEIRKINSEKRAKTIQAKLGKLSPRLKRGLEASLEEGVDLLPDESLAQNRHALSFAEEYEALIEKLKQDSKTAEKEEKGESLEPHQSKPTLPRKHGMQILGKVLSARRAPANLPSLKSEHSGNDPAISLVPSGGTGWGSKPGETAPAQAQTQQQQPATSGATTPAATTPQPPPQASPATATQSQPIQLDRLVNKMVSQTKPTHSILQLDRLVNTMVSQTKPTHSILQLDRPVNKMVSHAQCKMFHTFYAMKHGSGTHPPSFLAHQSPQFQHEFPKLSSGDGQVPGVGVKGGSDTIPQYGPGPSLRPQTEGSWIQGGGRNAAGNIPGPAPAPLAHIPPGGDPAGGRNNLVQCVPPGVGMVPGGLGPTAPQLAHQYRGLIPPFMYRGSFPGGFPPNFQAAMHGPRPPRFPYPPDNSRFVQPPRPIEEEGVPRPIIKEEELSKMDDISHDAGWATHDDIDYNQKLAFSDDEATQDEDLHKNPRVNKDDKRERKRDSESSERERDDRRDGKWPLEVLPQRCPLDQRNWSQGRALSVDFRAPPQSHGPSHGPPPLAFPLPSMRAPPHQIHPNGPHVGEDDEIWRERQRQQSENMANVVERAKQRKEEEEKRFESRERAKQRKEEEEKKFEESRQKAAEKLQKLEQKMGWDSKAKEDVEAAAPVPIPLPDWEKGREQKEKDRSRTSSEGREDKLPRETTDFRQHTQVGDRMGFVREIPRNDRDQELQRNDREREVPRNERERDTPRIDRERDIPRNDRERDIPRNDRERDTTRNDRERDTTRNDRERDTSRNERERETPRNDRERETSRNDREREAPHNEREREAPRNDREREAPQREMPRNEREIPRTEREREIPRTEREREIPRTDRDRNVPRTDRDRDVLRTDRDRDGSRSERERDLSRSDRDRDNARNEREREIPRNDRDRDLRVERERERERDIRAERDVVFSRQFQNNLPPRFQKQQAERHQFMRVGSGGSSSSPQPLTSSLQQALEPRWGSSSSHFPGPIPSSGGAIVGPKLNQQVSSRRGHGEGETSSLERERVKEREVPEERPPSRDMRDRRDRQTPELQERDRYRQGGRDHRGGYDTSNNRKTSNSYYEGSTDFGRNYARDFDYDRERSRVDRESDQDHRDKRHPRDVWDSRHYDEHRDSDTRKDTYDRHVKLDPFDEREIVHDLNLQEEGEWRDMKDWKFHEEQGRDWNREKESERRDRDERPQRPDSRDSRASRESRTSRDSLRDDKNIHDNTKNLAPTREFSSSWADTLVDPPPFTELKEEKPKKPEYFREDRERRDIVRHTPGPITREKLEAAELRGDTKRSLTQLKRSSSGLGSSDKKISDIKVDKQERKQSETMDVWNRSSSQKLPEHIDTGPNRTVETISKSWTESQPSDCVVQLPQLTIPVSEKQVEEATHEEKLESNDRLKSDLKETEFDTQHTGEGIKKVDDRELNDSEMDKRDKGNRMRGGHGHSDPAQRGGGRQNIWNGYAVYRGGWGPQRELRGRRGGHRVPRGGRPPSSAHDWNQGSESELSGDEVSGSTESGKEDMGRQRRPDREKRPPRSPKQGSKKIEKDDRNREVRHSEGDKTLPSSSDPRRYEKRTGGYENTRGGREGFAPRGEPSRRGRGGFRPRGSVGRRMDGYGPPSSKSPFGQPSDDSKVLVSDDKDTKENRNLDSGETVKDELGGEMMSIDDRTKLKQQQLAAGIIGSGARHTSKISPPQMPPRMQRKSESERRDSSRSKGGRGSRGSHSQGRDRPSSRVGGSGIPMKQNSSDVGDECWETTSENSELDDRDRKQEMRNGRRVYPRRDSQGSGRRSGLPGGLGNNASRSVRGQGPSPGSSRAPGAEKRANGSSYGSVGVRNTSQSGSAQPMNNRGLNSRGGNQSPGLSGGKMPMKETSSVNRVDEIKLNDPSLVSQALTDLSAAKKSARVDKTNALEGIDLNNYASVVIVDDQPEVTLEEERFNFDADNGFQEVRSKKNVKESRQKSFEEQKSSSLPSNGREKDRDRERKGSSKVIGAPQLVPTSSGGSMSSIPGAMLGGPSKPPFERPRQSKLPPRLARARETNRLQKAQQQQHQHGMHNDVSEMNKINQSIGLFPDPSLPAPPPSVNAWDKPITSSLRPNSPSSNTAGGLQLGTTLTSSTDGCVMEMNDQPHSGASSQRSTPSGEKTKLGREVVEKTVLDGTSPPVQTIIFENTNYKTGPSDLAMKAKIANHLKNQRIDKSRGFTNKTPVNLSELGKGPDSKSDPIQMPLSFNKNEDSADMKLDFTFDADLSQLTEDKNNKVMGLPRSMHMTTGVQSTISPSTADLNFKIASVKKVWESMPVSMPTVMEQHEDGSVTSTASSFTPTFGNSVDAGMDPSAFGKGVDGPGDDGSSLNSEVVYSPGPAMQGVPNSYSGGVCVKTDSTSTSSNVCKLIPPQVKPQPVMSSGPSPIGHPGAGALSPPPFNSSTTQQTGHINYQVSQVLSGQARSQFSQFPAYGLSQGLSQTSAFNQQSMYLQTAPHPPPNAVHDMNMSQFRIQASQNPFGQNQTMGNNPNTVLISSSSNSLMSASVKPSSQQIGAIGTKGASPYQQQSALQSAPQPSQLYIQYDPSQVLNVNQSYLSSSQMVQRPGPVQSNVVPTIPPSSSFYSGSSGNNNHYNFEMFTLFTHSLEDRQAFINPQIHHCKLYSSKPRLHSNYIKLALITASQPMALSQEQARQLDCRGLALRADPLELCWQFLSSPLQMAQQYRNTGHPGPTFLKSGVQHQSDHGSSSNGRAQLKSPSSSQPDVLSSVFSDLTGLQYSRTQEMLHWMGRGMICFGEPQAEPSEWDQGRITSEKHRQIKAEASEIMLPELDTGKSILVSKGYPSPQIPSPKSRNCKQQQPQQQSPTQQQQQQQQHHKFNPYQGVNQSAQAQMAFQQNVRGSMNLGVRGNLPSAPPRYPSPIQRPVVYQQGGASSGSGAMMSGNRHRSSHPTPTRPVGMNKMQGQGGQHYYGSNLKMDTNSDGKNEIIENKLSDGSPNVGNAGGTSSANKPLPASNSQQQNSEVNKEESSTPNVE</sequence>
<feature type="region of interest" description="Disordered" evidence="2">
    <location>
        <begin position="129"/>
        <end position="199"/>
    </location>
</feature>
<dbReference type="InterPro" id="IPR033184">
    <property type="entry name" value="PRRC2"/>
</dbReference>
<feature type="compositionally biased region" description="Basic and acidic residues" evidence="2">
    <location>
        <begin position="1310"/>
        <end position="1325"/>
    </location>
</feature>
<feature type="compositionally biased region" description="Basic and acidic residues" evidence="2">
    <location>
        <begin position="2004"/>
        <end position="2015"/>
    </location>
</feature>
<feature type="compositionally biased region" description="Basic and acidic residues" evidence="2">
    <location>
        <begin position="438"/>
        <end position="448"/>
    </location>
</feature>
<feature type="compositionally biased region" description="Basic and acidic residues" evidence="2">
    <location>
        <begin position="1731"/>
        <end position="1742"/>
    </location>
</feature>
<evidence type="ECO:0000256" key="1">
    <source>
        <dbReference type="ARBA" id="ARBA00022553"/>
    </source>
</evidence>
<feature type="region of interest" description="Disordered" evidence="2">
    <location>
        <begin position="1204"/>
        <end position="1397"/>
    </location>
</feature>
<feature type="region of interest" description="Disordered" evidence="2">
    <location>
        <begin position="1978"/>
        <end position="2059"/>
    </location>
</feature>
<accession>A0A7R9I8V7</accession>
<feature type="compositionally biased region" description="Basic and acidic residues" evidence="2">
    <location>
        <begin position="680"/>
        <end position="713"/>
    </location>
</feature>
<feature type="compositionally biased region" description="Polar residues" evidence="2">
    <location>
        <begin position="1326"/>
        <end position="1338"/>
    </location>
</feature>